<protein>
    <recommendedName>
        <fullName evidence="2">Glycosyltransferase subfamily 4-like N-terminal domain-containing protein</fullName>
    </recommendedName>
</protein>
<dbReference type="EMBL" id="BARV01012295">
    <property type="protein sequence ID" value="GAI02926.1"/>
    <property type="molecule type" value="Genomic_DNA"/>
</dbReference>
<proteinExistence type="predicted"/>
<sequence>MKILWTNAPGGGGVTPQGRLITKKLQERGNEVITMNLPPLAIDHTEPFYETEIGGIKHIYPLKNIVEAIEKIDPEIIVMHTLHPSLVDNIGKIRQKYPVVIRVGINLLELISMETFRQEITKVISLLTNVDHLICAGPNTIGVMKSIGIPEKKLTYIPTVVDTTK</sequence>
<organism evidence="1">
    <name type="scientific">marine sediment metagenome</name>
    <dbReference type="NCBI Taxonomy" id="412755"/>
    <lineage>
        <taxon>unclassified sequences</taxon>
        <taxon>metagenomes</taxon>
        <taxon>ecological metagenomes</taxon>
    </lineage>
</organism>
<dbReference type="Gene3D" id="3.40.50.2000">
    <property type="entry name" value="Glycogen Phosphorylase B"/>
    <property type="match status" value="1"/>
</dbReference>
<reference evidence="1" key="1">
    <citation type="journal article" date="2014" name="Front. Microbiol.">
        <title>High frequency of phylogenetically diverse reductive dehalogenase-homologous genes in deep subseafloor sedimentary metagenomes.</title>
        <authorList>
            <person name="Kawai M."/>
            <person name="Futagami T."/>
            <person name="Toyoda A."/>
            <person name="Takaki Y."/>
            <person name="Nishi S."/>
            <person name="Hori S."/>
            <person name="Arai W."/>
            <person name="Tsubouchi T."/>
            <person name="Morono Y."/>
            <person name="Uchiyama I."/>
            <person name="Ito T."/>
            <person name="Fujiyama A."/>
            <person name="Inagaki F."/>
            <person name="Takami H."/>
        </authorList>
    </citation>
    <scope>NUCLEOTIDE SEQUENCE</scope>
    <source>
        <strain evidence="1">Expedition CK06-06</strain>
    </source>
</reference>
<feature type="non-terminal residue" evidence="1">
    <location>
        <position position="165"/>
    </location>
</feature>
<accession>X1LAP0</accession>
<comment type="caution">
    <text evidence="1">The sequence shown here is derived from an EMBL/GenBank/DDBJ whole genome shotgun (WGS) entry which is preliminary data.</text>
</comment>
<evidence type="ECO:0000313" key="1">
    <source>
        <dbReference type="EMBL" id="GAI02926.1"/>
    </source>
</evidence>
<gene>
    <name evidence="1" type="ORF">S06H3_22846</name>
</gene>
<evidence type="ECO:0008006" key="2">
    <source>
        <dbReference type="Google" id="ProtNLM"/>
    </source>
</evidence>
<dbReference type="AlphaFoldDB" id="X1LAP0"/>
<dbReference type="SUPFAM" id="SSF53756">
    <property type="entry name" value="UDP-Glycosyltransferase/glycogen phosphorylase"/>
    <property type="match status" value="1"/>
</dbReference>
<name>X1LAP0_9ZZZZ</name>